<feature type="transmembrane region" description="Helical" evidence="1">
    <location>
        <begin position="87"/>
        <end position="106"/>
    </location>
</feature>
<sequence length="109" mass="11478">MSEEPREIEVETQPRVVAPEQRPPATPRLSAWWLVVAVGAVALVVLAVGQLRWAVILVASGLWLGAAIRAVVPETVAGGLVVRSRGFDVLVLVALGAAVLVVGLALRRT</sequence>
<dbReference type="AlphaFoldDB" id="A0A176QDF7"/>
<gene>
    <name evidence="2" type="ORF">AWH69_06605</name>
</gene>
<keyword evidence="1" id="KW-0472">Membrane</keyword>
<keyword evidence="1" id="KW-0812">Transmembrane</keyword>
<keyword evidence="3" id="KW-1185">Reference proteome</keyword>
<feature type="transmembrane region" description="Helical" evidence="1">
    <location>
        <begin position="30"/>
        <end position="48"/>
    </location>
</feature>
<proteinExistence type="predicted"/>
<protein>
    <recommendedName>
        <fullName evidence="4">DUF3017 domain-containing protein</fullName>
    </recommendedName>
</protein>
<reference evidence="2 3" key="1">
    <citation type="submission" date="2016-01" db="EMBL/GenBank/DDBJ databases">
        <title>Janibacter melonis strain CD11_4 genome sequencing and assembly.</title>
        <authorList>
            <person name="Nair G.R."/>
            <person name="Kaur G."/>
            <person name="Chander A.M."/>
            <person name="Mayilraj S."/>
        </authorList>
    </citation>
    <scope>NUCLEOTIDE SEQUENCE [LARGE SCALE GENOMIC DNA]</scope>
    <source>
        <strain evidence="2 3">CD11-4</strain>
    </source>
</reference>
<evidence type="ECO:0008006" key="4">
    <source>
        <dbReference type="Google" id="ProtNLM"/>
    </source>
</evidence>
<accession>A0A176QDF7</accession>
<keyword evidence="1" id="KW-1133">Transmembrane helix</keyword>
<evidence type="ECO:0000313" key="2">
    <source>
        <dbReference type="EMBL" id="OAB87712.1"/>
    </source>
</evidence>
<name>A0A176QDF7_9MICO</name>
<dbReference type="InterPro" id="IPR021385">
    <property type="entry name" value="DUF3017"/>
</dbReference>
<dbReference type="EMBL" id="LQZG01000002">
    <property type="protein sequence ID" value="OAB87712.1"/>
    <property type="molecule type" value="Genomic_DNA"/>
</dbReference>
<dbReference type="RefSeq" id="WP_083968534.1">
    <property type="nucleotide sequence ID" value="NZ_LQZG01000002.1"/>
</dbReference>
<comment type="caution">
    <text evidence="2">The sequence shown here is derived from an EMBL/GenBank/DDBJ whole genome shotgun (WGS) entry which is preliminary data.</text>
</comment>
<evidence type="ECO:0000256" key="1">
    <source>
        <dbReference type="SAM" id="Phobius"/>
    </source>
</evidence>
<dbReference type="Pfam" id="PF11222">
    <property type="entry name" value="DUF3017"/>
    <property type="match status" value="1"/>
</dbReference>
<dbReference type="Proteomes" id="UP000076976">
    <property type="component" value="Unassembled WGS sequence"/>
</dbReference>
<evidence type="ECO:0000313" key="3">
    <source>
        <dbReference type="Proteomes" id="UP000076976"/>
    </source>
</evidence>
<feature type="transmembrane region" description="Helical" evidence="1">
    <location>
        <begin position="53"/>
        <end position="72"/>
    </location>
</feature>
<dbReference type="STRING" id="262209.AWH69_06605"/>
<organism evidence="2 3">
    <name type="scientific">Janibacter melonis</name>
    <dbReference type="NCBI Taxonomy" id="262209"/>
    <lineage>
        <taxon>Bacteria</taxon>
        <taxon>Bacillati</taxon>
        <taxon>Actinomycetota</taxon>
        <taxon>Actinomycetes</taxon>
        <taxon>Micrococcales</taxon>
        <taxon>Intrasporangiaceae</taxon>
        <taxon>Janibacter</taxon>
    </lineage>
</organism>